<proteinExistence type="predicted"/>
<name>A0AA48P8A3_9VIRU</name>
<reference evidence="1" key="2">
    <citation type="submission" date="2023-01" db="EMBL/GenBank/DDBJ databases">
        <authorList>
            <person name="Rosani U."/>
            <person name="Delmont T.O."/>
            <person name="Gaia M."/>
            <person name="Krupovic M."/>
        </authorList>
    </citation>
    <scope>NUCLEOTIDE SEQUENCE</scope>
    <source>
        <strain evidence="1">MalacoHV4/Med/2018 155</strain>
    </source>
</reference>
<dbReference type="EMBL" id="BK063074">
    <property type="protein sequence ID" value="DBA11650.1"/>
    <property type="molecule type" value="Genomic_DNA"/>
</dbReference>
<sequence length="1004" mass="115028">MCYRRLTRSEGLSPLRSDFQQVDPFYDVSRLVQNKVVGDLRSSFSTMFIEKIHGDKTVFTTNLQILKYTLVSMESTSIPEPRFEKIITYIILLRNLLLYHDATDSDLDTHVESVCEAMKLLCVCLAAYDHVIGDMVEKTMFTHEDASTVVSPPVSSSIFSKTSSPNNEPCSRQSSPINIFKTTFETYYAHSLPGSKMHSFFTNIQWSDACSAVVYDRRSHTPFAPMDMDAVKTETNRTQKQFIDYVPALLCWFRERGKYVHLNVYTLLFESYEKHMQVWKNATVEDAVYDYITCDMVPLLDRVNSISILGADYNDLFRAIRALSCVQVIVTSYFATSDADYVTVVDVDRFLLDEIGAGWYRNRVYDRYTTRDRNAKPVYRYDYVIDDWGLLFHFSHRKPNTRVATSRVTKDETKLRTNTHRLVDLTDSINLCMLHVCGMVDSEPNESRLYASCTVTPGMLFDTLIIFGYMNEVTKSYLWLYVLTNLWLSELWSHATKTSLEHDLTVAIQSIAKSFTGKLLGSSELNPIVSHCRRAPPAYLLPWREAHRLLPACARQIKRATNTAVPNDVAMPIPVGSPGDLMTVCNYFARLDVDATGVPERSKRMIERIYDTIIANRCDKNECTVDELAKQVTKTLVPGAFLRVDNDPRVDIQLESLLNKDSEGHRGRKAHESVTSTITENKHRLLLLLLDVCVKSIYRDHLPDSEKVKMFFRFIGNVCNIWAIGEFFDTVIDPAFIQFVTCCFGKGGTESRLYRDSANRFMHAAFHHKQRWLCKAGPGSPVARFYRIWRVFNLDLCRGLGTLFTSITRAILFANLPQIVVPKVLTKHDAYGLNMDYNLSDRCPIFMNSWSHVTARYENGFWCPQHHNTKRVAGDGIFRATRRSRKAFTNVKRRIIGAKKMYADVASVEIMKNILMDTVTYNEHRMHTYNHRVGVPAGCKGSEYAVIADVERDYITQEAQCQNHIILQRIMPMLTNPDNLSGRNWCIADVMYLPHVSGDVRVTI</sequence>
<reference evidence="1" key="1">
    <citation type="journal article" date="2023" name="Front. Mar. Sci.">
        <title>Tracing the invertebrate herpesviruses in the global sequence datasets.</title>
        <authorList>
            <person name="Rosani U."/>
            <person name="Gaia M."/>
            <person name="Delmont T.O."/>
            <person name="Krupovic M."/>
        </authorList>
    </citation>
    <scope>NUCLEOTIDE SEQUENCE</scope>
    <source>
        <strain evidence="1">MalacoHV4/Med/2018 155</strain>
    </source>
</reference>
<evidence type="ECO:0000313" key="1">
    <source>
        <dbReference type="EMBL" id="DBA11650.1"/>
    </source>
</evidence>
<organism evidence="1">
    <name type="scientific">Malaco herpesvirus 4</name>
    <dbReference type="NCBI Taxonomy" id="3031800"/>
    <lineage>
        <taxon>Viruses</taxon>
        <taxon>Duplodnaviria</taxon>
        <taxon>Heunggongvirae</taxon>
        <taxon>Peploviricota</taxon>
        <taxon>Herviviricetes</taxon>
        <taxon>Herpesvirales</taxon>
        <taxon>Malacoherpesviridae</taxon>
    </lineage>
</organism>
<protein>
    <submittedName>
        <fullName evidence="1">ORF36</fullName>
    </submittedName>
</protein>
<accession>A0AA48P8A3</accession>